<dbReference type="Proteomes" id="UP000322873">
    <property type="component" value="Unassembled WGS sequence"/>
</dbReference>
<comment type="caution">
    <text evidence="1">The sequence shown here is derived from an EMBL/GenBank/DDBJ whole genome shotgun (WGS) entry which is preliminary data.</text>
</comment>
<dbReference type="EMBL" id="VICG01000011">
    <property type="protein sequence ID" value="KAA8567479.1"/>
    <property type="molecule type" value="Genomic_DNA"/>
</dbReference>
<proteinExistence type="predicted"/>
<dbReference type="AlphaFoldDB" id="A0A5M9JHP3"/>
<protein>
    <submittedName>
        <fullName evidence="1">Uncharacterized protein</fullName>
    </submittedName>
</protein>
<name>A0A5M9JHP3_MONFR</name>
<sequence>MIYKLFEPSRSFDFWDAGHLYQSRIKELIQDKDGDLETYGMVAQRELSTTRVLVHTKTLFYFLPLISIHGWIQSMQGNVRQGKARQGKAMQCNVA</sequence>
<evidence type="ECO:0000313" key="2">
    <source>
        <dbReference type="Proteomes" id="UP000322873"/>
    </source>
</evidence>
<gene>
    <name evidence="1" type="ORF">EYC84_010490</name>
</gene>
<keyword evidence="2" id="KW-1185">Reference proteome</keyword>
<reference evidence="1 2" key="1">
    <citation type="submission" date="2019-06" db="EMBL/GenBank/DDBJ databases">
        <title>Genome Sequence of the Brown Rot Fungal Pathogen Monilinia fructicola.</title>
        <authorList>
            <person name="De Miccolis Angelini R.M."/>
            <person name="Landi L."/>
            <person name="Abate D."/>
            <person name="Pollastro S."/>
            <person name="Romanazzi G."/>
            <person name="Faretra F."/>
        </authorList>
    </citation>
    <scope>NUCLEOTIDE SEQUENCE [LARGE SCALE GENOMIC DNA]</scope>
    <source>
        <strain evidence="1 2">Mfrc123</strain>
    </source>
</reference>
<evidence type="ECO:0000313" key="1">
    <source>
        <dbReference type="EMBL" id="KAA8567479.1"/>
    </source>
</evidence>
<organism evidence="1 2">
    <name type="scientific">Monilinia fructicola</name>
    <name type="common">Brown rot fungus</name>
    <name type="synonym">Ciboria fructicola</name>
    <dbReference type="NCBI Taxonomy" id="38448"/>
    <lineage>
        <taxon>Eukaryota</taxon>
        <taxon>Fungi</taxon>
        <taxon>Dikarya</taxon>
        <taxon>Ascomycota</taxon>
        <taxon>Pezizomycotina</taxon>
        <taxon>Leotiomycetes</taxon>
        <taxon>Helotiales</taxon>
        <taxon>Sclerotiniaceae</taxon>
        <taxon>Monilinia</taxon>
    </lineage>
</organism>
<accession>A0A5M9JHP3</accession>